<dbReference type="Gene3D" id="3.40.50.720">
    <property type="entry name" value="NAD(P)-binding Rossmann-like Domain"/>
    <property type="match status" value="1"/>
</dbReference>
<dbReference type="SUPFAM" id="SSF51735">
    <property type="entry name" value="NAD(P)-binding Rossmann-fold domains"/>
    <property type="match status" value="1"/>
</dbReference>
<dbReference type="Proteomes" id="UP000193498">
    <property type="component" value="Unassembled WGS sequence"/>
</dbReference>
<keyword evidence="2" id="KW-0521">NADP</keyword>
<dbReference type="PRINTS" id="PR00080">
    <property type="entry name" value="SDRFAMILY"/>
</dbReference>
<organism evidence="5 6">
    <name type="scientific">Basidiobolus meristosporus CBS 931.73</name>
    <dbReference type="NCBI Taxonomy" id="1314790"/>
    <lineage>
        <taxon>Eukaryota</taxon>
        <taxon>Fungi</taxon>
        <taxon>Fungi incertae sedis</taxon>
        <taxon>Zoopagomycota</taxon>
        <taxon>Entomophthoromycotina</taxon>
        <taxon>Basidiobolomycetes</taxon>
        <taxon>Basidiobolales</taxon>
        <taxon>Basidiobolaceae</taxon>
        <taxon>Basidiobolus</taxon>
    </lineage>
</organism>
<dbReference type="PROSITE" id="PS51257">
    <property type="entry name" value="PROKAR_LIPOPROTEIN"/>
    <property type="match status" value="1"/>
</dbReference>
<dbReference type="STRING" id="1314790.A0A1Y1Y535"/>
<dbReference type="EMBL" id="MCFE01000245">
    <property type="protein sequence ID" value="ORX93141.1"/>
    <property type="molecule type" value="Genomic_DNA"/>
</dbReference>
<dbReference type="FunFam" id="3.40.50.720:FF:000047">
    <property type="entry name" value="NADP-dependent L-serine/L-allo-threonine dehydrogenase"/>
    <property type="match status" value="1"/>
</dbReference>
<dbReference type="GO" id="GO:0016616">
    <property type="term" value="F:oxidoreductase activity, acting on the CH-OH group of donors, NAD or NADP as acceptor"/>
    <property type="evidence" value="ECO:0007669"/>
    <property type="project" value="UniProtKB-ARBA"/>
</dbReference>
<dbReference type="PRINTS" id="PR00081">
    <property type="entry name" value="GDHRDH"/>
</dbReference>
<dbReference type="InParanoid" id="A0A1Y1Y535"/>
<protein>
    <submittedName>
        <fullName evidence="5">NAD(P)-binding protein</fullName>
    </submittedName>
</protein>
<dbReference type="InterPro" id="IPR036291">
    <property type="entry name" value="NAD(P)-bd_dom_sf"/>
</dbReference>
<evidence type="ECO:0000256" key="4">
    <source>
        <dbReference type="RuleBase" id="RU000363"/>
    </source>
</evidence>
<evidence type="ECO:0000256" key="1">
    <source>
        <dbReference type="ARBA" id="ARBA00006484"/>
    </source>
</evidence>
<keyword evidence="6" id="KW-1185">Reference proteome</keyword>
<dbReference type="InterPro" id="IPR002347">
    <property type="entry name" value="SDR_fam"/>
</dbReference>
<reference evidence="5 6" key="1">
    <citation type="submission" date="2016-07" db="EMBL/GenBank/DDBJ databases">
        <title>Pervasive Adenine N6-methylation of Active Genes in Fungi.</title>
        <authorList>
            <consortium name="DOE Joint Genome Institute"/>
            <person name="Mondo S.J."/>
            <person name="Dannebaum R.O."/>
            <person name="Kuo R.C."/>
            <person name="Labutti K."/>
            <person name="Haridas S."/>
            <person name="Kuo A."/>
            <person name="Salamov A."/>
            <person name="Ahrendt S.R."/>
            <person name="Lipzen A."/>
            <person name="Sullivan W."/>
            <person name="Andreopoulos W.B."/>
            <person name="Clum A."/>
            <person name="Lindquist E."/>
            <person name="Daum C."/>
            <person name="Ramamoorthy G.K."/>
            <person name="Gryganskyi A."/>
            <person name="Culley D."/>
            <person name="Magnuson J.K."/>
            <person name="James T.Y."/>
            <person name="O'Malley M.A."/>
            <person name="Stajich J.E."/>
            <person name="Spatafora J.W."/>
            <person name="Visel A."/>
            <person name="Grigoriev I.V."/>
        </authorList>
    </citation>
    <scope>NUCLEOTIDE SEQUENCE [LARGE SCALE GENOMIC DNA]</scope>
    <source>
        <strain evidence="5 6">CBS 931.73</strain>
    </source>
</reference>
<evidence type="ECO:0000313" key="5">
    <source>
        <dbReference type="EMBL" id="ORX93141.1"/>
    </source>
</evidence>
<dbReference type="FunCoup" id="A0A1Y1Y535">
    <property type="interactions" value="84"/>
</dbReference>
<dbReference type="PANTHER" id="PTHR42901">
    <property type="entry name" value="ALCOHOL DEHYDROGENASE"/>
    <property type="match status" value="1"/>
</dbReference>
<evidence type="ECO:0000256" key="2">
    <source>
        <dbReference type="ARBA" id="ARBA00022857"/>
    </source>
</evidence>
<sequence>MGRLQQKTVFITGASAGIGASCAKQFAAEGSNLILTARRVERLSELKEQLTKEYPDINIHIAKLDVSDKNNVDEVVSSLPEAFKAVDVLVNNAGLVIGLDTIQEVASDAIDVMFNTNVKGLLYCTQAILPGMKERNRGHIINVSSISGREVYPGGGVYCATKHAVEALTRTLRLELMSTKVKVTSVAPGLVETEFSMVRFSGDKDRADQVYKGMTPLNGDDIAENIVFAASRPEHVEVADILIFPKGQAGATSVYREQ</sequence>
<dbReference type="OrthoDB" id="6251714at2759"/>
<dbReference type="AlphaFoldDB" id="A0A1Y1Y535"/>
<comment type="caution">
    <text evidence="5">The sequence shown here is derived from an EMBL/GenBank/DDBJ whole genome shotgun (WGS) entry which is preliminary data.</text>
</comment>
<evidence type="ECO:0000256" key="3">
    <source>
        <dbReference type="ARBA" id="ARBA00023002"/>
    </source>
</evidence>
<name>A0A1Y1Y535_9FUNG</name>
<accession>A0A1Y1Y535</accession>
<comment type="similarity">
    <text evidence="1 4">Belongs to the short-chain dehydrogenases/reductases (SDR) family.</text>
</comment>
<evidence type="ECO:0000313" key="6">
    <source>
        <dbReference type="Proteomes" id="UP000193498"/>
    </source>
</evidence>
<gene>
    <name evidence="5" type="ORF">K493DRAFT_338410</name>
</gene>
<dbReference type="PANTHER" id="PTHR42901:SF1">
    <property type="entry name" value="ALCOHOL DEHYDROGENASE"/>
    <property type="match status" value="1"/>
</dbReference>
<keyword evidence="3" id="KW-0560">Oxidoreductase</keyword>
<proteinExistence type="inferred from homology"/>
<dbReference type="PROSITE" id="PS00061">
    <property type="entry name" value="ADH_SHORT"/>
    <property type="match status" value="1"/>
</dbReference>
<dbReference type="InterPro" id="IPR020904">
    <property type="entry name" value="Sc_DH/Rdtase_CS"/>
</dbReference>
<dbReference type="Pfam" id="PF00106">
    <property type="entry name" value="adh_short"/>
    <property type="match status" value="1"/>
</dbReference>